<comment type="caution">
    <text evidence="2">The sequence shown here is derived from an EMBL/GenBank/DDBJ whole genome shotgun (WGS) entry which is preliminary data.</text>
</comment>
<feature type="compositionally biased region" description="Acidic residues" evidence="1">
    <location>
        <begin position="76"/>
        <end position="85"/>
    </location>
</feature>
<proteinExistence type="predicted"/>
<feature type="compositionally biased region" description="Basic and acidic residues" evidence="1">
    <location>
        <begin position="59"/>
        <end position="75"/>
    </location>
</feature>
<accession>A0ABQ0SG90</accession>
<feature type="region of interest" description="Disordered" evidence="1">
    <location>
        <begin position="1"/>
        <end position="85"/>
    </location>
</feature>
<organism evidence="2 3">
    <name type="scientific">Novacetimonas hansenii</name>
    <name type="common">Komagataeibacter hansenii</name>
    <dbReference type="NCBI Taxonomy" id="436"/>
    <lineage>
        <taxon>Bacteria</taxon>
        <taxon>Pseudomonadati</taxon>
        <taxon>Pseudomonadota</taxon>
        <taxon>Alphaproteobacteria</taxon>
        <taxon>Acetobacterales</taxon>
        <taxon>Acetobacteraceae</taxon>
        <taxon>Novacetimonas</taxon>
    </lineage>
</organism>
<protein>
    <submittedName>
        <fullName evidence="2">Uncharacterized protein</fullName>
    </submittedName>
</protein>
<feature type="compositionally biased region" description="Basic and acidic residues" evidence="1">
    <location>
        <begin position="25"/>
        <end position="48"/>
    </location>
</feature>
<evidence type="ECO:0000313" key="3">
    <source>
        <dbReference type="Proteomes" id="UP000319478"/>
    </source>
</evidence>
<sequence length="245" mass="25863">MTEKTNPAPTAGGFDALLNDLSGIEEMRKSRTTDKGKDDPKEGGKPLTEEELEKARKKKEAEARAAEEARRKAGEGGEEDDDDAEMFGKSLTVTLEGGETAEVVDGAALVTGMRFLKGQNTALASELAAVRAENAGEMVKALSGMQSLLRLVKDQDTVIKSLSDRLDTFGAQGRGRASVLSIMEKSQPAGAPAQPQGASRAEIMQASMQAMKKGLISAVDVSMIEGCLNQGAEIPEPLVKAIQSV</sequence>
<name>A0ABQ0SG90_NOVHA</name>
<evidence type="ECO:0000313" key="2">
    <source>
        <dbReference type="EMBL" id="GEC64122.1"/>
    </source>
</evidence>
<dbReference type="Proteomes" id="UP000319478">
    <property type="component" value="Unassembled WGS sequence"/>
</dbReference>
<dbReference type="RefSeq" id="WP_048859021.1">
    <property type="nucleotide sequence ID" value="NZ_BJNN01000108.1"/>
</dbReference>
<keyword evidence="3" id="KW-1185">Reference proteome</keyword>
<gene>
    <name evidence="2" type="ORF">GHA01_19710</name>
</gene>
<dbReference type="EMBL" id="BJNN01000108">
    <property type="protein sequence ID" value="GEC64122.1"/>
    <property type="molecule type" value="Genomic_DNA"/>
</dbReference>
<reference evidence="2 3" key="1">
    <citation type="submission" date="2019-06" db="EMBL/GenBank/DDBJ databases">
        <title>Whole genome shotgun sequence of Komagataeibacter hansenii NBRC 14820.</title>
        <authorList>
            <person name="Hosoyama A."/>
            <person name="Uohara A."/>
            <person name="Ohji S."/>
            <person name="Ichikawa N."/>
        </authorList>
    </citation>
    <scope>NUCLEOTIDE SEQUENCE [LARGE SCALE GENOMIC DNA]</scope>
    <source>
        <strain evidence="2 3">NBRC 14820</strain>
    </source>
</reference>
<evidence type="ECO:0000256" key="1">
    <source>
        <dbReference type="SAM" id="MobiDB-lite"/>
    </source>
</evidence>